<protein>
    <submittedName>
        <fullName evidence="5">Uncharacterized protein</fullName>
    </submittedName>
</protein>
<name>G9QHL8_9BACI</name>
<dbReference type="PATRIC" id="fig|665952.3.peg.423"/>
<evidence type="ECO:0000256" key="1">
    <source>
        <dbReference type="ARBA" id="ARBA00010443"/>
    </source>
</evidence>
<dbReference type="InterPro" id="IPR011004">
    <property type="entry name" value="Trimer_LpxA-like_sf"/>
</dbReference>
<keyword evidence="2" id="KW-0320">Glycogen biosynthesis</keyword>
<evidence type="ECO:0000259" key="4">
    <source>
        <dbReference type="Pfam" id="PF24894"/>
    </source>
</evidence>
<dbReference type="SUPFAM" id="SSF53448">
    <property type="entry name" value="Nucleotide-diphospho-sugar transferases"/>
    <property type="match status" value="1"/>
</dbReference>
<dbReference type="Proteomes" id="UP000011747">
    <property type="component" value="Unassembled WGS sequence"/>
</dbReference>
<keyword evidence="6" id="KW-1185">Reference proteome</keyword>
<sequence>MKASLLGVIDATTYFDSMEELLTHRCLAAVPFVGRYRLIDFILSNMVNSGIESVAIFPRFQFRSLMDHLGSGKEWDLNRKRDGLFFFPSPGLEVMEEGIGSFSHFAHHMDYFDRSQQQYALISNCFTVFNMNFEPILNRFINENCDIMMISHHGQSMDMYLVKKSLLVQLIQTRKITGYRCMQDVVEDQNSRLTICLYEYEGFVKKITSIASYYQASMDVLERDNWSALFKDGQPIFTKVKDEPPTKYTKSAIVKNSIIANGCVIEGTVENSVIFRGVKIEKGTVIKNSIIMQKSQIGKDCHLNGVIVDKNGQIKNGVSLEARNGFPIVLPKGAKQGELMKS</sequence>
<dbReference type="Gene3D" id="2.160.10.10">
    <property type="entry name" value="Hexapeptide repeat proteins"/>
    <property type="match status" value="1"/>
</dbReference>
<dbReference type="InterPro" id="IPR029044">
    <property type="entry name" value="Nucleotide-diphossugar_trans"/>
</dbReference>
<evidence type="ECO:0000313" key="6">
    <source>
        <dbReference type="Proteomes" id="UP000011747"/>
    </source>
</evidence>
<dbReference type="SUPFAM" id="SSF51161">
    <property type="entry name" value="Trimeric LpxA-like enzymes"/>
    <property type="match status" value="1"/>
</dbReference>
<dbReference type="RefSeq" id="WP_003352696.1">
    <property type="nucleotide sequence ID" value="NZ_JH414741.1"/>
</dbReference>
<dbReference type="InterPro" id="IPR056818">
    <property type="entry name" value="GlmU/GlgC-like_hexapep"/>
</dbReference>
<feature type="domain" description="Glucose-1-phosphate adenylyltransferase/Bifunctional protein GlmU-like C-terminal hexapeptide" evidence="4">
    <location>
        <begin position="250"/>
        <end position="319"/>
    </location>
</feature>
<dbReference type="EMBL" id="ACWF01000017">
    <property type="protein sequence ID" value="EHL79336.1"/>
    <property type="molecule type" value="Genomic_DNA"/>
</dbReference>
<dbReference type="Pfam" id="PF24894">
    <property type="entry name" value="Hexapep_GlmU"/>
    <property type="match status" value="1"/>
</dbReference>
<dbReference type="Gene3D" id="3.90.550.10">
    <property type="entry name" value="Spore Coat Polysaccharide Biosynthesis Protein SpsA, Chain A"/>
    <property type="match status" value="2"/>
</dbReference>
<proteinExistence type="inferred from homology"/>
<dbReference type="AlphaFoldDB" id="G9QHL8"/>
<dbReference type="GO" id="GO:0005978">
    <property type="term" value="P:glycogen biosynthetic process"/>
    <property type="evidence" value="ECO:0007669"/>
    <property type="project" value="UniProtKB-KW"/>
</dbReference>
<feature type="domain" description="Nucleotidyl transferase" evidence="3">
    <location>
        <begin position="29"/>
        <end position="148"/>
    </location>
</feature>
<comment type="caution">
    <text evidence="5">The sequence shown here is derived from an EMBL/GenBank/DDBJ whole genome shotgun (WGS) entry which is preliminary data.</text>
</comment>
<reference evidence="5 6" key="1">
    <citation type="submission" date="2011-09" db="EMBL/GenBank/DDBJ databases">
        <title>The Genome Sequence of Bacillus smithii 7_3_47FAA.</title>
        <authorList>
            <consortium name="The Broad Institute Genome Sequencing Platform"/>
            <person name="Earl A."/>
            <person name="Ward D."/>
            <person name="Feldgarden M."/>
            <person name="Gevers D."/>
            <person name="Daigneault M."/>
            <person name="Strauss J."/>
            <person name="Allen-Vercoe E."/>
            <person name="Young S.K."/>
            <person name="Zeng Q."/>
            <person name="Gargeya S."/>
            <person name="Fitzgerald M."/>
            <person name="Haas B."/>
            <person name="Abouelleil A."/>
            <person name="Alvarado L."/>
            <person name="Arachchi H.M."/>
            <person name="Berlin A."/>
            <person name="Brown A."/>
            <person name="Chapman S.B."/>
            <person name="Chen Z."/>
            <person name="Dunbar C."/>
            <person name="Freedman E."/>
            <person name="Gearin G."/>
            <person name="Goldberg J."/>
            <person name="Griggs A."/>
            <person name="Gujja S."/>
            <person name="Heiman D."/>
            <person name="Howarth C."/>
            <person name="Larson L."/>
            <person name="Lui A."/>
            <person name="MacDonald P.J.P."/>
            <person name="Montmayeur A."/>
            <person name="Murphy C."/>
            <person name="Neiman D."/>
            <person name="Pearson M."/>
            <person name="Priest M."/>
            <person name="Roberts A."/>
            <person name="Saif S."/>
            <person name="Shea T."/>
            <person name="Shenoy N."/>
            <person name="Sisk P."/>
            <person name="Stolte C."/>
            <person name="Sykes S."/>
            <person name="Wortman J."/>
            <person name="Nusbaum C."/>
            <person name="Birren B."/>
        </authorList>
    </citation>
    <scope>NUCLEOTIDE SEQUENCE [LARGE SCALE GENOMIC DNA]</scope>
    <source>
        <strain evidence="5 6">7_3_47FAA</strain>
    </source>
</reference>
<dbReference type="InterPro" id="IPR005835">
    <property type="entry name" value="NTP_transferase_dom"/>
</dbReference>
<dbReference type="CDD" id="cd04651">
    <property type="entry name" value="LbH_G1P_AT_C"/>
    <property type="match status" value="1"/>
</dbReference>
<evidence type="ECO:0000313" key="5">
    <source>
        <dbReference type="EMBL" id="EHL79336.1"/>
    </source>
</evidence>
<accession>G9QHL8</accession>
<comment type="similarity">
    <text evidence="1">Belongs to the bacterial/plant glucose-1-phosphate adenylyltransferase family.</text>
</comment>
<dbReference type="InterPro" id="IPR011831">
    <property type="entry name" value="ADP-Glc_PPase"/>
</dbReference>
<dbReference type="Pfam" id="PF00483">
    <property type="entry name" value="NTP_transferase"/>
    <property type="match status" value="1"/>
</dbReference>
<gene>
    <name evidence="5" type="ORF">HMPREF1015_03077</name>
</gene>
<dbReference type="CDD" id="cd02508">
    <property type="entry name" value="ADP_Glucose_PP"/>
    <property type="match status" value="1"/>
</dbReference>
<evidence type="ECO:0000259" key="3">
    <source>
        <dbReference type="Pfam" id="PF00483"/>
    </source>
</evidence>
<dbReference type="HOGENOM" id="CLU_029499_14_0_9"/>
<evidence type="ECO:0000256" key="2">
    <source>
        <dbReference type="ARBA" id="ARBA00023056"/>
    </source>
</evidence>
<organism evidence="5 6">
    <name type="scientific">Bacillus smithii 7_3_47FAA</name>
    <dbReference type="NCBI Taxonomy" id="665952"/>
    <lineage>
        <taxon>Bacteria</taxon>
        <taxon>Bacillati</taxon>
        <taxon>Bacillota</taxon>
        <taxon>Bacilli</taxon>
        <taxon>Bacillales</taxon>
        <taxon>Bacillaceae</taxon>
        <taxon>Bacillus</taxon>
    </lineage>
</organism>
<dbReference type="GO" id="GO:0008878">
    <property type="term" value="F:glucose-1-phosphate adenylyltransferase activity"/>
    <property type="evidence" value="ECO:0007669"/>
    <property type="project" value="InterPro"/>
</dbReference>
<dbReference type="PANTHER" id="PTHR43523:SF6">
    <property type="entry name" value="GLYCOGEN BIOSYNTHESIS PROTEIN GLGD"/>
    <property type="match status" value="1"/>
</dbReference>
<dbReference type="PANTHER" id="PTHR43523">
    <property type="entry name" value="GLUCOSE-1-PHOSPHATE ADENYLYLTRANSFERASE-RELATED"/>
    <property type="match status" value="1"/>
</dbReference>